<dbReference type="InterPro" id="IPR003593">
    <property type="entry name" value="AAA+_ATPase"/>
</dbReference>
<dbReference type="GO" id="GO:0005524">
    <property type="term" value="F:ATP binding"/>
    <property type="evidence" value="ECO:0007669"/>
    <property type="project" value="UniProtKB-KW"/>
</dbReference>
<dbReference type="InterPro" id="IPR027417">
    <property type="entry name" value="P-loop_NTPase"/>
</dbReference>
<dbReference type="PRINTS" id="PR00300">
    <property type="entry name" value="CLPPROTEASEA"/>
</dbReference>
<dbReference type="PANTHER" id="PTHR11638">
    <property type="entry name" value="ATP-DEPENDENT CLP PROTEASE"/>
    <property type="match status" value="1"/>
</dbReference>
<dbReference type="RefSeq" id="WP_000169365.1">
    <property type="nucleotide sequence ID" value="NZ_RJOF01000005.1"/>
</dbReference>
<dbReference type="GO" id="GO:0016887">
    <property type="term" value="F:ATP hydrolysis activity"/>
    <property type="evidence" value="ECO:0007669"/>
    <property type="project" value="InterPro"/>
</dbReference>
<dbReference type="Pfam" id="PF07724">
    <property type="entry name" value="AAA_2"/>
    <property type="match status" value="1"/>
</dbReference>
<keyword evidence="1" id="KW-0547">Nucleotide-binding</keyword>
<dbReference type="GO" id="GO:0034605">
    <property type="term" value="P:cellular response to heat"/>
    <property type="evidence" value="ECO:0007669"/>
    <property type="project" value="TreeGrafter"/>
</dbReference>
<dbReference type="GO" id="GO:0005737">
    <property type="term" value="C:cytoplasm"/>
    <property type="evidence" value="ECO:0007669"/>
    <property type="project" value="TreeGrafter"/>
</dbReference>
<dbReference type="InterPro" id="IPR001270">
    <property type="entry name" value="ClpA/B"/>
</dbReference>
<dbReference type="EMBL" id="RJOF01000005">
    <property type="protein sequence ID" value="RSJ04263.1"/>
    <property type="molecule type" value="Genomic_DNA"/>
</dbReference>
<evidence type="ECO:0000256" key="2">
    <source>
        <dbReference type="ARBA" id="ARBA00022840"/>
    </source>
</evidence>
<sequence length="374" mass="43349">MTKTNVKIYYCPEDYFISQLPKGSISLSGLLDEIDYESRQHTHKITQSGETMDTTPKPIREIKNMSISSAEFFRLSDSGLNGFKSILSSMKISNIFAQNPPESILKIFKESKKYNLKIERYEYKAFDINHLEQFKKHFDDKILGQKNVKDALSRGLYKTAKGYNNKKPLTVLFYGPTGVGKTETAKFIAEIIGQELFRKQFSMYQNNSFSDYLFGASHTSSSFAKDLLDRQSNVILLDEFDKANNLFYSAFYQLFDEGIYSDRNYEVHLENGLIICTSNFLSVAHIKEVLGEPIYNRFDLVVEFSELSKEISEKIIQNRYATTINILDSSDRKIIDEFGELERLMEYAQHLKNVRAIDKFIDEYIFQTILNHLE</sequence>
<organism evidence="5 6">
    <name type="scientific">Streptococcus mitis</name>
    <dbReference type="NCBI Taxonomy" id="28037"/>
    <lineage>
        <taxon>Bacteria</taxon>
        <taxon>Bacillati</taxon>
        <taxon>Bacillota</taxon>
        <taxon>Bacilli</taxon>
        <taxon>Lactobacillales</taxon>
        <taxon>Streptococcaceae</taxon>
        <taxon>Streptococcus</taxon>
        <taxon>Streptococcus mitis group</taxon>
    </lineage>
</organism>
<accession>A0A428E2I7</accession>
<evidence type="ECO:0000313" key="5">
    <source>
        <dbReference type="EMBL" id="RSJ04263.1"/>
    </source>
</evidence>
<comment type="caution">
    <text evidence="5">The sequence shown here is derived from an EMBL/GenBank/DDBJ whole genome shotgun (WGS) entry which is preliminary data.</text>
</comment>
<dbReference type="Proteomes" id="UP000268311">
    <property type="component" value="Unassembled WGS sequence"/>
</dbReference>
<evidence type="ECO:0000259" key="4">
    <source>
        <dbReference type="SMART" id="SM00382"/>
    </source>
</evidence>
<dbReference type="PANTHER" id="PTHR11638:SF18">
    <property type="entry name" value="HEAT SHOCK PROTEIN 104"/>
    <property type="match status" value="1"/>
</dbReference>
<dbReference type="InterPro" id="IPR050130">
    <property type="entry name" value="ClpA_ClpB"/>
</dbReference>
<dbReference type="SUPFAM" id="SSF52540">
    <property type="entry name" value="P-loop containing nucleoside triphosphate hydrolases"/>
    <property type="match status" value="1"/>
</dbReference>
<comment type="function">
    <text evidence="3">Part of a stress-induced multi-chaperone system, it is involved in the recovery of the cell from heat-induced damage, in cooperation with DnaK, DnaJ and GrpE. Acts before DnaK, in the processing of protein aggregates. Protein binding stimulates the ATPase activity; ATP hydrolysis unfolds the denatured protein aggregates, which probably helps expose new hydrophobic binding sites on the surface of ClpB-bound aggregates, contributing to the solubilization and refolding of denatured protein aggregates by DnaK.</text>
</comment>
<protein>
    <submittedName>
        <fullName evidence="5">ATP-dependent Clp protease ATP-binding subunit ClpL</fullName>
    </submittedName>
</protein>
<evidence type="ECO:0000256" key="3">
    <source>
        <dbReference type="ARBA" id="ARBA00025613"/>
    </source>
</evidence>
<evidence type="ECO:0000313" key="6">
    <source>
        <dbReference type="Proteomes" id="UP000268311"/>
    </source>
</evidence>
<dbReference type="GO" id="GO:0006508">
    <property type="term" value="P:proteolysis"/>
    <property type="evidence" value="ECO:0007669"/>
    <property type="project" value="UniProtKB-KW"/>
</dbReference>
<dbReference type="AlphaFoldDB" id="A0A428E2I7"/>
<name>A0A428E2I7_STRMT</name>
<feature type="domain" description="AAA+ ATPase" evidence="4">
    <location>
        <begin position="167"/>
        <end position="308"/>
    </location>
</feature>
<keyword evidence="5" id="KW-0645">Protease</keyword>
<keyword evidence="2 5" id="KW-0067">ATP-binding</keyword>
<keyword evidence="5" id="KW-0378">Hydrolase</keyword>
<gene>
    <name evidence="5" type="primary">clpL</name>
    <name evidence="5" type="ORF">D8838_07170</name>
</gene>
<proteinExistence type="predicted"/>
<reference evidence="5 6" key="1">
    <citation type="submission" date="2018-11" db="EMBL/GenBank/DDBJ databases">
        <title>Species Designations Belie Phenotypic and Genotypic Heterogeneity in Oral Streptococci.</title>
        <authorList>
            <person name="Velsko I."/>
        </authorList>
    </citation>
    <scope>NUCLEOTIDE SEQUENCE [LARGE SCALE GENOMIC DNA]</scope>
    <source>
        <strain evidence="5 6">BCC33</strain>
    </source>
</reference>
<evidence type="ECO:0000256" key="1">
    <source>
        <dbReference type="ARBA" id="ARBA00022741"/>
    </source>
</evidence>
<dbReference type="Gene3D" id="3.40.50.300">
    <property type="entry name" value="P-loop containing nucleotide triphosphate hydrolases"/>
    <property type="match status" value="1"/>
</dbReference>
<dbReference type="SMART" id="SM00382">
    <property type="entry name" value="AAA"/>
    <property type="match status" value="1"/>
</dbReference>
<dbReference type="InterPro" id="IPR003959">
    <property type="entry name" value="ATPase_AAA_core"/>
</dbReference>
<dbReference type="GO" id="GO:0008233">
    <property type="term" value="F:peptidase activity"/>
    <property type="evidence" value="ECO:0007669"/>
    <property type="project" value="UniProtKB-KW"/>
</dbReference>